<dbReference type="SUPFAM" id="SSF51445">
    <property type="entry name" value="(Trans)glycosidases"/>
    <property type="match status" value="1"/>
</dbReference>
<dbReference type="KEGG" id="mde:101900298"/>
<dbReference type="VEuPathDB" id="VectorBase:MDOA006408"/>
<proteinExistence type="inferred from homology"/>
<accession>A0A1I8MM69</accession>
<dbReference type="GO" id="GO:0005576">
    <property type="term" value="C:extracellular region"/>
    <property type="evidence" value="ECO:0007669"/>
    <property type="project" value="UniProtKB-SubCell"/>
</dbReference>
<dbReference type="InterPro" id="IPR011583">
    <property type="entry name" value="Chitinase_II/V-like_cat"/>
</dbReference>
<dbReference type="EnsemblMetazoa" id="MDOA006408-RA">
    <property type="protein sequence ID" value="MDOA006408-PA"/>
    <property type="gene ID" value="MDOA006408"/>
</dbReference>
<comment type="subcellular location">
    <subcellularLocation>
        <location evidence="1">Secreted</location>
    </subcellularLocation>
</comment>
<evidence type="ECO:0000256" key="8">
    <source>
        <dbReference type="SAM" id="SignalP"/>
    </source>
</evidence>
<keyword evidence="5 8" id="KW-0732">Signal</keyword>
<dbReference type="AlphaFoldDB" id="A0A1I8MM69"/>
<gene>
    <name evidence="10" type="primary">101900298</name>
    <name evidence="12" type="synonym">LOC101900298</name>
</gene>
<evidence type="ECO:0000256" key="5">
    <source>
        <dbReference type="ARBA" id="ARBA00022729"/>
    </source>
</evidence>
<evidence type="ECO:0000256" key="7">
    <source>
        <dbReference type="ARBA" id="ARBA00023180"/>
    </source>
</evidence>
<name>A0A1I8MM69_MUSDO</name>
<dbReference type="InterPro" id="IPR017853">
    <property type="entry name" value="GH"/>
</dbReference>
<dbReference type="InterPro" id="IPR050314">
    <property type="entry name" value="Glycosyl_Hydrlase_18"/>
</dbReference>
<feature type="chain" id="PRO_5044560574" evidence="8">
    <location>
        <begin position="19"/>
        <end position="457"/>
    </location>
</feature>
<comment type="similarity">
    <text evidence="2">Belongs to the glycosyl hydrolase 18 family. IDGF subfamily.</text>
</comment>
<evidence type="ECO:0000256" key="6">
    <source>
        <dbReference type="ARBA" id="ARBA00023157"/>
    </source>
</evidence>
<dbReference type="Gene3D" id="3.10.50.10">
    <property type="match status" value="1"/>
</dbReference>
<organism evidence="10">
    <name type="scientific">Musca domestica</name>
    <name type="common">House fly</name>
    <dbReference type="NCBI Taxonomy" id="7370"/>
    <lineage>
        <taxon>Eukaryota</taxon>
        <taxon>Metazoa</taxon>
        <taxon>Ecdysozoa</taxon>
        <taxon>Arthropoda</taxon>
        <taxon>Hexapoda</taxon>
        <taxon>Insecta</taxon>
        <taxon>Pterygota</taxon>
        <taxon>Neoptera</taxon>
        <taxon>Endopterygota</taxon>
        <taxon>Diptera</taxon>
        <taxon>Brachycera</taxon>
        <taxon>Muscomorpha</taxon>
        <taxon>Muscoidea</taxon>
        <taxon>Muscidae</taxon>
        <taxon>Musca</taxon>
    </lineage>
</organism>
<dbReference type="PANTHER" id="PTHR11177:SF235">
    <property type="entry name" value="CHITINASE-LIKE PROTEIN IDGF1-RELATED"/>
    <property type="match status" value="1"/>
</dbReference>
<dbReference type="InterPro" id="IPR001223">
    <property type="entry name" value="Glyco_hydro18_cat"/>
</dbReference>
<evidence type="ECO:0000313" key="10">
    <source>
        <dbReference type="EnsemblMetazoa" id="MDOA006408-PA"/>
    </source>
</evidence>
<evidence type="ECO:0000256" key="4">
    <source>
        <dbReference type="ARBA" id="ARBA00022525"/>
    </source>
</evidence>
<evidence type="ECO:0000259" key="9">
    <source>
        <dbReference type="PROSITE" id="PS51910"/>
    </source>
</evidence>
<evidence type="ECO:0000256" key="1">
    <source>
        <dbReference type="ARBA" id="ARBA00004613"/>
    </source>
</evidence>
<dbReference type="GO" id="GO:0008061">
    <property type="term" value="F:chitin binding"/>
    <property type="evidence" value="ECO:0007669"/>
    <property type="project" value="InterPro"/>
</dbReference>
<keyword evidence="3" id="KW-0217">Developmental protein</keyword>
<dbReference type="GO" id="GO:0005975">
    <property type="term" value="P:carbohydrate metabolic process"/>
    <property type="evidence" value="ECO:0007669"/>
    <property type="project" value="InterPro"/>
</dbReference>
<feature type="domain" description="GH18" evidence="9">
    <location>
        <begin position="31"/>
        <end position="457"/>
    </location>
</feature>
<dbReference type="SMART" id="SM00636">
    <property type="entry name" value="Glyco_18"/>
    <property type="match status" value="1"/>
</dbReference>
<evidence type="ECO:0000313" key="11">
    <source>
        <dbReference type="Proteomes" id="UP001652621"/>
    </source>
</evidence>
<sequence>MQISTIFILISLCSCTWAQYRSSISIPPTEKRLVCYYDSASSVKETLAKMFIDELEPAFQFCTHIVYGFAGIERDTFKAKSLNENLDLDLGKGLYRKVNRLKRKYPHVKVMLSVGGDRDVDANNGGKEVPNKYLELLESAIGRQRFIRSIYATLKSYGFDGVDVAFQFPKNKPKKVHGVFGSIWKRIKKTFSGSFDVDSNSEKHKEQFSSLIRELKTELRTDNYSLSVTVLPNVNSTKFFDIGLLDSYVDFINLAAFDFYTPERNPQEADITAPLYPMSGRRPEFSIDFVVQTWLSKGFPSSKINLGISTYGRPWKMSADSGKSGVPPIANVENEAAKGENAQIQGLYSWQEVCGMLPNANNMYIKEGPNAPLTKVMADPARKSGVYAYRAANKKKNFDGLWISYEDPETAAAKAAYTKNLNLGGVALFDLEFDDFRGLCMGEKYPILRAIKYRLLH</sequence>
<dbReference type="RefSeq" id="XP_005176156.1">
    <property type="nucleotide sequence ID" value="XM_005176099.3"/>
</dbReference>
<feature type="signal peptide" evidence="8">
    <location>
        <begin position="1"/>
        <end position="18"/>
    </location>
</feature>
<evidence type="ECO:0000256" key="2">
    <source>
        <dbReference type="ARBA" id="ARBA00006606"/>
    </source>
</evidence>
<dbReference type="Proteomes" id="UP001652621">
    <property type="component" value="Unplaced"/>
</dbReference>
<keyword evidence="6" id="KW-1015">Disulfide bond</keyword>
<evidence type="ECO:0000313" key="12">
    <source>
        <dbReference type="RefSeq" id="XP_005176156.1"/>
    </source>
</evidence>
<keyword evidence="4" id="KW-0964">Secreted</keyword>
<keyword evidence="11" id="KW-1185">Reference proteome</keyword>
<dbReference type="OrthoDB" id="76388at2759"/>
<dbReference type="GO" id="GO:0006032">
    <property type="term" value="P:chitin catabolic process"/>
    <property type="evidence" value="ECO:0007669"/>
    <property type="project" value="TreeGrafter"/>
</dbReference>
<dbReference type="InterPro" id="IPR029070">
    <property type="entry name" value="Chitinase_insertion_sf"/>
</dbReference>
<protein>
    <submittedName>
        <fullName evidence="12">Chitinase-like protein CG5210</fullName>
    </submittedName>
</protein>
<dbReference type="Pfam" id="PF00704">
    <property type="entry name" value="Glyco_hydro_18"/>
    <property type="match status" value="1"/>
</dbReference>
<dbReference type="GO" id="GO:0004568">
    <property type="term" value="F:chitinase activity"/>
    <property type="evidence" value="ECO:0007669"/>
    <property type="project" value="TreeGrafter"/>
</dbReference>
<dbReference type="FunFam" id="3.20.20.80:FF:000071">
    <property type="entry name" value="Imaginal disc growth factor"/>
    <property type="match status" value="1"/>
</dbReference>
<evidence type="ECO:0000256" key="3">
    <source>
        <dbReference type="ARBA" id="ARBA00022473"/>
    </source>
</evidence>
<dbReference type="VEuPathDB" id="VectorBase:MDOMA2_021190"/>
<dbReference type="SUPFAM" id="SSF54556">
    <property type="entry name" value="Chitinase insertion domain"/>
    <property type="match status" value="1"/>
</dbReference>
<reference evidence="12" key="2">
    <citation type="submission" date="2025-04" db="UniProtKB">
        <authorList>
            <consortium name="RefSeq"/>
        </authorList>
    </citation>
    <scope>IDENTIFICATION</scope>
    <source>
        <strain evidence="12">Aabys</strain>
    </source>
</reference>
<dbReference type="Gene3D" id="3.20.20.80">
    <property type="entry name" value="Glycosidases"/>
    <property type="match status" value="1"/>
</dbReference>
<dbReference type="GeneID" id="101900298"/>
<reference evidence="10" key="1">
    <citation type="submission" date="2020-05" db="UniProtKB">
        <authorList>
            <consortium name="EnsemblMetazoa"/>
        </authorList>
    </citation>
    <scope>IDENTIFICATION</scope>
    <source>
        <strain evidence="10">Aabys</strain>
    </source>
</reference>
<dbReference type="PANTHER" id="PTHR11177">
    <property type="entry name" value="CHITINASE"/>
    <property type="match status" value="1"/>
</dbReference>
<keyword evidence="7" id="KW-0325">Glycoprotein</keyword>
<dbReference type="eggNOG" id="KOG2806">
    <property type="taxonomic scope" value="Eukaryota"/>
</dbReference>
<dbReference type="PROSITE" id="PS51910">
    <property type="entry name" value="GH18_2"/>
    <property type="match status" value="1"/>
</dbReference>
<dbReference type="STRING" id="7370.A0A1I8MM69"/>